<keyword evidence="2" id="KW-0560">Oxidoreductase</keyword>
<organism evidence="5 6">
    <name type="scientific">Rehmannia glutinosa</name>
    <name type="common">Chinese foxglove</name>
    <dbReference type="NCBI Taxonomy" id="99300"/>
    <lineage>
        <taxon>Eukaryota</taxon>
        <taxon>Viridiplantae</taxon>
        <taxon>Streptophyta</taxon>
        <taxon>Embryophyta</taxon>
        <taxon>Tracheophyta</taxon>
        <taxon>Spermatophyta</taxon>
        <taxon>Magnoliopsida</taxon>
        <taxon>eudicotyledons</taxon>
        <taxon>Gunneridae</taxon>
        <taxon>Pentapetalae</taxon>
        <taxon>asterids</taxon>
        <taxon>lamiids</taxon>
        <taxon>Lamiales</taxon>
        <taxon>Orobanchaceae</taxon>
        <taxon>Rehmannieae</taxon>
        <taxon>Rehmannia</taxon>
    </lineage>
</organism>
<evidence type="ECO:0000313" key="6">
    <source>
        <dbReference type="Proteomes" id="UP001318860"/>
    </source>
</evidence>
<keyword evidence="6" id="KW-1185">Reference proteome</keyword>
<feature type="domain" description="FAD-dependent oxidoreductase 2 FAD-binding" evidence="4">
    <location>
        <begin position="42"/>
        <end position="76"/>
    </location>
</feature>
<evidence type="ECO:0000256" key="2">
    <source>
        <dbReference type="ARBA" id="ARBA00023002"/>
    </source>
</evidence>
<dbReference type="InterPro" id="IPR044560">
    <property type="entry name" value="MOase"/>
</dbReference>
<evidence type="ECO:0000313" key="5">
    <source>
        <dbReference type="EMBL" id="KAK6157928.1"/>
    </source>
</evidence>
<dbReference type="Gene3D" id="3.50.50.60">
    <property type="entry name" value="FAD/NAD(P)-binding domain"/>
    <property type="match status" value="1"/>
</dbReference>
<dbReference type="PANTHER" id="PTHR45934">
    <property type="entry name" value="FAD/NAD(P)-BINDING OXIDOREDUCTASE FAMILY PROTEIN"/>
    <property type="match status" value="1"/>
</dbReference>
<keyword evidence="3" id="KW-0503">Monooxygenase</keyword>
<dbReference type="SUPFAM" id="SSF51905">
    <property type="entry name" value="FAD/NAD(P)-binding domain"/>
    <property type="match status" value="1"/>
</dbReference>
<dbReference type="EMBL" id="JABTTQ020000004">
    <property type="protein sequence ID" value="KAK6157928.1"/>
    <property type="molecule type" value="Genomic_DNA"/>
</dbReference>
<accession>A0ABR0XG48</accession>
<keyword evidence="1" id="KW-0285">Flavoprotein</keyword>
<dbReference type="Proteomes" id="UP001318860">
    <property type="component" value="Unassembled WGS sequence"/>
</dbReference>
<evidence type="ECO:0000256" key="3">
    <source>
        <dbReference type="ARBA" id="ARBA00023033"/>
    </source>
</evidence>
<reference evidence="5 6" key="1">
    <citation type="journal article" date="2021" name="Comput. Struct. Biotechnol. J.">
        <title>De novo genome assembly of the potent medicinal plant Rehmannia glutinosa using nanopore technology.</title>
        <authorList>
            <person name="Ma L."/>
            <person name="Dong C."/>
            <person name="Song C."/>
            <person name="Wang X."/>
            <person name="Zheng X."/>
            <person name="Niu Y."/>
            <person name="Chen S."/>
            <person name="Feng W."/>
        </authorList>
    </citation>
    <scope>NUCLEOTIDE SEQUENCE [LARGE SCALE GENOMIC DNA]</scope>
    <source>
        <strain evidence="5">DH-2019</strain>
    </source>
</reference>
<dbReference type="InterPro" id="IPR036188">
    <property type="entry name" value="FAD/NAD-bd_sf"/>
</dbReference>
<evidence type="ECO:0000256" key="1">
    <source>
        <dbReference type="ARBA" id="ARBA00022630"/>
    </source>
</evidence>
<dbReference type="PANTHER" id="PTHR45934:SF9">
    <property type="entry name" value="FAD_NAD(P)-BINDING OXIDOREDUCTASE FAMILY PROTEIN"/>
    <property type="match status" value="1"/>
</dbReference>
<comment type="caution">
    <text evidence="5">The sequence shown here is derived from an EMBL/GenBank/DDBJ whole genome shotgun (WGS) entry which is preliminary data.</text>
</comment>
<dbReference type="Pfam" id="PF00890">
    <property type="entry name" value="FAD_binding_2"/>
    <property type="match status" value="1"/>
</dbReference>
<name>A0ABR0XG48_REHGL</name>
<protein>
    <recommendedName>
        <fullName evidence="4">FAD-dependent oxidoreductase 2 FAD-binding domain-containing protein</fullName>
    </recommendedName>
</protein>
<dbReference type="InterPro" id="IPR003953">
    <property type="entry name" value="FAD-dep_OxRdtase_2_FAD-bd"/>
</dbReference>
<evidence type="ECO:0000259" key="4">
    <source>
        <dbReference type="Pfam" id="PF00890"/>
    </source>
</evidence>
<sequence>MATLVMPQKWPLTLPPLRIRVRSRHVCASMANAKPNNVRKEDIVIVGAGVAGLATALALQRVGIGSLVLEQAESLRTGGLRLHFQEWMESVGCYWSRKSAQDPIPRN</sequence>
<gene>
    <name evidence="5" type="ORF">DH2020_005242</name>
</gene>
<proteinExistence type="predicted"/>